<gene>
    <name evidence="1" type="ORF">Clopa_0077</name>
</gene>
<sequence length="56" mass="6395">MPIKVIPTDDLVKLNKQIKALESIIPKDTPKDKGIHQEALEVLLKHREKLLKGEIK</sequence>
<dbReference type="AlphaFoldDB" id="R4JWH2"/>
<dbReference type="Proteomes" id="UP000013523">
    <property type="component" value="Chromosome"/>
</dbReference>
<dbReference type="HOGENOM" id="CLU_3006159_0_0_9"/>
<dbReference type="PATRIC" id="fig|86416.3.peg.69"/>
<accession>R4JWH2</accession>
<name>R4JWH2_CLOPA</name>
<organism evidence="1 2">
    <name type="scientific">Clostridium pasteurianum BC1</name>
    <dbReference type="NCBI Taxonomy" id="86416"/>
    <lineage>
        <taxon>Bacteria</taxon>
        <taxon>Bacillati</taxon>
        <taxon>Bacillota</taxon>
        <taxon>Clostridia</taxon>
        <taxon>Eubacteriales</taxon>
        <taxon>Clostridiaceae</taxon>
        <taxon>Clostridium</taxon>
    </lineage>
</organism>
<keyword evidence="2" id="KW-1185">Reference proteome</keyword>
<dbReference type="RefSeq" id="WP_015613504.1">
    <property type="nucleotide sequence ID" value="NC_021182.1"/>
</dbReference>
<evidence type="ECO:0000313" key="2">
    <source>
        <dbReference type="Proteomes" id="UP000013523"/>
    </source>
</evidence>
<reference evidence="1 2" key="1">
    <citation type="submission" date="2012-01" db="EMBL/GenBank/DDBJ databases">
        <title>Complete sequence of chromosome of Clostridium pasteurianum BC1.</title>
        <authorList>
            <consortium name="US DOE Joint Genome Institute"/>
            <person name="Lucas S."/>
            <person name="Han J."/>
            <person name="Lapidus A."/>
            <person name="Cheng J.-F."/>
            <person name="Goodwin L."/>
            <person name="Pitluck S."/>
            <person name="Peters L."/>
            <person name="Mikhailova N."/>
            <person name="Teshima H."/>
            <person name="Detter J.C."/>
            <person name="Han C."/>
            <person name="Tapia R."/>
            <person name="Land M."/>
            <person name="Hauser L."/>
            <person name="Kyrpides N."/>
            <person name="Ivanova N."/>
            <person name="Pagani I."/>
            <person name="Dunn J."/>
            <person name="Taghavi S."/>
            <person name="Francis A."/>
            <person name="van der Lelie D."/>
            <person name="Woyke T."/>
        </authorList>
    </citation>
    <scope>NUCLEOTIDE SEQUENCE [LARGE SCALE GENOMIC DNA]</scope>
    <source>
        <strain evidence="1 2">BC1</strain>
    </source>
</reference>
<proteinExistence type="predicted"/>
<dbReference type="EMBL" id="CP003261">
    <property type="protein sequence ID" value="AGK95177.1"/>
    <property type="molecule type" value="Genomic_DNA"/>
</dbReference>
<dbReference type="KEGG" id="cpas:Clopa_0077"/>
<evidence type="ECO:0000313" key="1">
    <source>
        <dbReference type="EMBL" id="AGK95177.1"/>
    </source>
</evidence>
<dbReference type="STRING" id="86416.Clopa_0077"/>
<protein>
    <submittedName>
        <fullName evidence="1">Uncharacterized protein</fullName>
    </submittedName>
</protein>